<dbReference type="OrthoDB" id="9815130at2"/>
<dbReference type="InterPro" id="IPR024909">
    <property type="entry name" value="Cys-tRNA/MSH_ligase"/>
</dbReference>
<keyword evidence="6 13" id="KW-0479">Metal-binding</keyword>
<evidence type="ECO:0000256" key="14">
    <source>
        <dbReference type="SAM" id="Coils"/>
    </source>
</evidence>
<evidence type="ECO:0000313" key="16">
    <source>
        <dbReference type="EMBL" id="OEH86307.1"/>
    </source>
</evidence>
<keyword evidence="7 13" id="KW-0547">Nucleotide-binding</keyword>
<feature type="domain" description="Cysteinyl-tRNA synthetase class Ia DALR" evidence="15">
    <location>
        <begin position="353"/>
        <end position="417"/>
    </location>
</feature>
<name>A0A1E5L819_9FIRM</name>
<dbReference type="SUPFAM" id="SSF47323">
    <property type="entry name" value="Anticodon-binding domain of a subclass of class I aminoacyl-tRNA synthetases"/>
    <property type="match status" value="1"/>
</dbReference>
<evidence type="ECO:0000256" key="8">
    <source>
        <dbReference type="ARBA" id="ARBA00022833"/>
    </source>
</evidence>
<comment type="cofactor">
    <cofactor evidence="13">
        <name>Zn(2+)</name>
        <dbReference type="ChEBI" id="CHEBI:29105"/>
    </cofactor>
    <text evidence="13">Binds 1 zinc ion per subunit.</text>
</comment>
<dbReference type="InterPro" id="IPR015273">
    <property type="entry name" value="Cys-tRNA-synt_Ia_DALR"/>
</dbReference>
<feature type="binding site" evidence="13">
    <location>
        <position position="29"/>
    </location>
    <ligand>
        <name>Zn(2+)</name>
        <dbReference type="ChEBI" id="CHEBI:29105"/>
    </ligand>
</feature>
<gene>
    <name evidence="13" type="primary">cysS</name>
    <name evidence="16" type="ORF">BHU72_13865</name>
</gene>
<dbReference type="InterPro" id="IPR009080">
    <property type="entry name" value="tRNAsynth_Ia_anticodon-bd"/>
</dbReference>
<dbReference type="PRINTS" id="PR00983">
    <property type="entry name" value="TRNASYNTHCYS"/>
</dbReference>
<feature type="binding site" evidence="13">
    <location>
        <position position="234"/>
    </location>
    <ligand>
        <name>Zn(2+)</name>
        <dbReference type="ChEBI" id="CHEBI:29105"/>
    </ligand>
</feature>
<dbReference type="Proteomes" id="UP000095255">
    <property type="component" value="Unassembled WGS sequence"/>
</dbReference>
<dbReference type="InterPro" id="IPR056411">
    <property type="entry name" value="CysS_C"/>
</dbReference>
<keyword evidence="14" id="KW-0175">Coiled coil</keyword>
<evidence type="ECO:0000256" key="6">
    <source>
        <dbReference type="ARBA" id="ARBA00022723"/>
    </source>
</evidence>
<keyword evidence="5 13" id="KW-0436">Ligase</keyword>
<dbReference type="CDD" id="cd00672">
    <property type="entry name" value="CysRS_core"/>
    <property type="match status" value="1"/>
</dbReference>
<evidence type="ECO:0000256" key="9">
    <source>
        <dbReference type="ARBA" id="ARBA00022840"/>
    </source>
</evidence>
<keyword evidence="17" id="KW-1185">Reference proteome</keyword>
<dbReference type="InterPro" id="IPR032678">
    <property type="entry name" value="tRNA-synt_1_cat_dom"/>
</dbReference>
<dbReference type="InterPro" id="IPR014729">
    <property type="entry name" value="Rossmann-like_a/b/a_fold"/>
</dbReference>
<evidence type="ECO:0000256" key="5">
    <source>
        <dbReference type="ARBA" id="ARBA00022598"/>
    </source>
</evidence>
<feature type="short sequence motif" description="'HIGH' region" evidence="13">
    <location>
        <begin position="31"/>
        <end position="41"/>
    </location>
</feature>
<comment type="similarity">
    <text evidence="2 13">Belongs to the class-I aminoacyl-tRNA synthetase family.</text>
</comment>
<evidence type="ECO:0000256" key="1">
    <source>
        <dbReference type="ARBA" id="ARBA00004496"/>
    </source>
</evidence>
<dbReference type="InterPro" id="IPR015803">
    <property type="entry name" value="Cys-tRNA-ligase"/>
</dbReference>
<proteinExistence type="inferred from homology"/>
<keyword evidence="9 13" id="KW-0067">ATP-binding</keyword>
<dbReference type="GO" id="GO:0005524">
    <property type="term" value="F:ATP binding"/>
    <property type="evidence" value="ECO:0007669"/>
    <property type="project" value="UniProtKB-UniRule"/>
</dbReference>
<dbReference type="STRING" id="1390249.BHU72_13865"/>
<dbReference type="HAMAP" id="MF_00041">
    <property type="entry name" value="Cys_tRNA_synth"/>
    <property type="match status" value="1"/>
</dbReference>
<feature type="coiled-coil region" evidence="14">
    <location>
        <begin position="414"/>
        <end position="441"/>
    </location>
</feature>
<evidence type="ECO:0000256" key="13">
    <source>
        <dbReference type="HAMAP-Rule" id="MF_00041"/>
    </source>
</evidence>
<evidence type="ECO:0000313" key="17">
    <source>
        <dbReference type="Proteomes" id="UP000095255"/>
    </source>
</evidence>
<dbReference type="GO" id="GO:0004817">
    <property type="term" value="F:cysteine-tRNA ligase activity"/>
    <property type="evidence" value="ECO:0007669"/>
    <property type="project" value="UniProtKB-UniRule"/>
</dbReference>
<dbReference type="EC" id="6.1.1.16" evidence="13"/>
<evidence type="ECO:0000256" key="11">
    <source>
        <dbReference type="ARBA" id="ARBA00023146"/>
    </source>
</evidence>
<evidence type="ECO:0000259" key="15">
    <source>
        <dbReference type="SMART" id="SM00840"/>
    </source>
</evidence>
<evidence type="ECO:0000256" key="10">
    <source>
        <dbReference type="ARBA" id="ARBA00022917"/>
    </source>
</evidence>
<dbReference type="SUPFAM" id="SSF52374">
    <property type="entry name" value="Nucleotidylyl transferase"/>
    <property type="match status" value="1"/>
</dbReference>
<dbReference type="Pfam" id="PF01406">
    <property type="entry name" value="tRNA-synt_1e"/>
    <property type="match status" value="1"/>
</dbReference>
<dbReference type="GO" id="GO:0008270">
    <property type="term" value="F:zinc ion binding"/>
    <property type="evidence" value="ECO:0007669"/>
    <property type="project" value="UniProtKB-UniRule"/>
</dbReference>
<evidence type="ECO:0000256" key="12">
    <source>
        <dbReference type="ARBA" id="ARBA00047398"/>
    </source>
</evidence>
<protein>
    <recommendedName>
        <fullName evidence="13">Cysteine--tRNA ligase</fullName>
        <ecNumber evidence="13">6.1.1.16</ecNumber>
    </recommendedName>
    <alternativeName>
        <fullName evidence="13">Cysteinyl-tRNA synthetase</fullName>
        <shortName evidence="13">CysRS</shortName>
    </alternativeName>
</protein>
<feature type="binding site" evidence="13">
    <location>
        <position position="209"/>
    </location>
    <ligand>
        <name>Zn(2+)</name>
        <dbReference type="ChEBI" id="CHEBI:29105"/>
    </ligand>
</feature>
<feature type="short sequence motif" description="'KMSKS' region" evidence="13">
    <location>
        <begin position="266"/>
        <end position="270"/>
    </location>
</feature>
<keyword evidence="11 13" id="KW-0030">Aminoacyl-tRNA synthetase</keyword>
<organism evidence="16 17">
    <name type="scientific">Desulfuribacillus stibiiarsenatis</name>
    <dbReference type="NCBI Taxonomy" id="1390249"/>
    <lineage>
        <taxon>Bacteria</taxon>
        <taxon>Bacillati</taxon>
        <taxon>Bacillota</taxon>
        <taxon>Desulfuribacillia</taxon>
        <taxon>Desulfuribacillales</taxon>
        <taxon>Desulfuribacillaceae</taxon>
        <taxon>Desulfuribacillus</taxon>
    </lineage>
</organism>
<keyword evidence="4 13" id="KW-0963">Cytoplasm</keyword>
<dbReference type="AlphaFoldDB" id="A0A1E5L819"/>
<dbReference type="PANTHER" id="PTHR10890">
    <property type="entry name" value="CYSTEINYL-TRNA SYNTHETASE"/>
    <property type="match status" value="1"/>
</dbReference>
<dbReference type="GO" id="GO:0006423">
    <property type="term" value="P:cysteinyl-tRNA aminoacylation"/>
    <property type="evidence" value="ECO:0007669"/>
    <property type="project" value="UniProtKB-UniRule"/>
</dbReference>
<dbReference type="GO" id="GO:0005829">
    <property type="term" value="C:cytosol"/>
    <property type="evidence" value="ECO:0007669"/>
    <property type="project" value="TreeGrafter"/>
</dbReference>
<dbReference type="SMART" id="SM00840">
    <property type="entry name" value="DALR_2"/>
    <property type="match status" value="1"/>
</dbReference>
<dbReference type="NCBIfam" id="TIGR00435">
    <property type="entry name" value="cysS"/>
    <property type="match status" value="1"/>
</dbReference>
<accession>A0A1E5L819</accession>
<keyword evidence="10 13" id="KW-0648">Protein biosynthesis</keyword>
<comment type="subunit">
    <text evidence="3 13">Monomer.</text>
</comment>
<feature type="binding site" evidence="13">
    <location>
        <position position="238"/>
    </location>
    <ligand>
        <name>Zn(2+)</name>
        <dbReference type="ChEBI" id="CHEBI:29105"/>
    </ligand>
</feature>
<comment type="caution">
    <text evidence="16">The sequence shown here is derived from an EMBL/GenBank/DDBJ whole genome shotgun (WGS) entry which is preliminary data.</text>
</comment>
<comment type="catalytic activity">
    <reaction evidence="12 13">
        <text>tRNA(Cys) + L-cysteine + ATP = L-cysteinyl-tRNA(Cys) + AMP + diphosphate</text>
        <dbReference type="Rhea" id="RHEA:17773"/>
        <dbReference type="Rhea" id="RHEA-COMP:9661"/>
        <dbReference type="Rhea" id="RHEA-COMP:9679"/>
        <dbReference type="ChEBI" id="CHEBI:30616"/>
        <dbReference type="ChEBI" id="CHEBI:33019"/>
        <dbReference type="ChEBI" id="CHEBI:35235"/>
        <dbReference type="ChEBI" id="CHEBI:78442"/>
        <dbReference type="ChEBI" id="CHEBI:78517"/>
        <dbReference type="ChEBI" id="CHEBI:456215"/>
        <dbReference type="EC" id="6.1.1.16"/>
    </reaction>
</comment>
<evidence type="ECO:0000256" key="7">
    <source>
        <dbReference type="ARBA" id="ARBA00022741"/>
    </source>
</evidence>
<dbReference type="Gene3D" id="1.20.120.1910">
    <property type="entry name" value="Cysteine-tRNA ligase, C-terminal anti-codon recognition domain"/>
    <property type="match status" value="1"/>
</dbReference>
<dbReference type="Pfam" id="PF23493">
    <property type="entry name" value="CysS_C"/>
    <property type="match status" value="1"/>
</dbReference>
<evidence type="ECO:0000256" key="4">
    <source>
        <dbReference type="ARBA" id="ARBA00022490"/>
    </source>
</evidence>
<feature type="binding site" evidence="13">
    <location>
        <position position="269"/>
    </location>
    <ligand>
        <name>ATP</name>
        <dbReference type="ChEBI" id="CHEBI:30616"/>
    </ligand>
</feature>
<evidence type="ECO:0000256" key="2">
    <source>
        <dbReference type="ARBA" id="ARBA00005594"/>
    </source>
</evidence>
<dbReference type="FunFam" id="3.40.50.620:FF:000009">
    <property type="entry name" value="Cysteine--tRNA ligase"/>
    <property type="match status" value="1"/>
</dbReference>
<dbReference type="EMBL" id="MJAT01000005">
    <property type="protein sequence ID" value="OEH86307.1"/>
    <property type="molecule type" value="Genomic_DNA"/>
</dbReference>
<dbReference type="Pfam" id="PF09190">
    <property type="entry name" value="DALR_2"/>
    <property type="match status" value="1"/>
</dbReference>
<dbReference type="PANTHER" id="PTHR10890:SF3">
    <property type="entry name" value="CYSTEINE--TRNA LIGASE, CYTOPLASMIC"/>
    <property type="match status" value="1"/>
</dbReference>
<comment type="subcellular location">
    <subcellularLocation>
        <location evidence="1 13">Cytoplasm</location>
    </subcellularLocation>
</comment>
<sequence>MTIKLYNTLSRKKEELKTVEPGKVKMYVCGPTVYNYIHIGNARAFTMFDVVRSYLEYRGYDVTYIQNFTDVDDKLINRAQEEGTTVDEVATKYIDAYYADADAMGVKRADVHPRVTDHIQEIIEFVQGLIEKGFAYVTQGDVYFDTQAYHQYGKLSQQDLDELQSGARVEVDVRKKNPLDFALWKSIKPGEIFWESPWGKGRPGWHIECSAMVKKYLGETIDIHAGGQDLVFPHHENEVAQSEALNGKPFANYWIHNGYINIENKKMSKSLGNVMTVHELRKLHSPEILRFFLLSAHYRSPINFSEELLEQAANGLDRLRTTYQNLSHRLDTSMDIGIDIESTVKQLEGMKEKFEASMDDDFNTSEALAVVFDIARDANVYLRNETTDERILKLYLEAMESMLKVFRISVKQADTEMEADIEALIEERQTARKNKDFKRSDEIRDQLLEQGIILEDTPQGVRWKRKRS</sequence>
<reference evidence="16 17" key="1">
    <citation type="submission" date="2016-09" db="EMBL/GenBank/DDBJ databases">
        <title>Desulfuribacillus arsenicus sp. nov., an obligately anaerobic, dissimilatory arsenic- and antimonate-reducing bacterium isolated from anoxic sediments.</title>
        <authorList>
            <person name="Abin C.A."/>
            <person name="Hollibaugh J.T."/>
        </authorList>
    </citation>
    <scope>NUCLEOTIDE SEQUENCE [LARGE SCALE GENOMIC DNA]</scope>
    <source>
        <strain evidence="16 17">MLFW-2</strain>
    </source>
</reference>
<keyword evidence="8 13" id="KW-0862">Zinc</keyword>
<dbReference type="Gene3D" id="3.40.50.620">
    <property type="entry name" value="HUPs"/>
    <property type="match status" value="1"/>
</dbReference>
<dbReference type="RefSeq" id="WP_069701285.1">
    <property type="nucleotide sequence ID" value="NZ_MJAT01000005.1"/>
</dbReference>
<evidence type="ECO:0000256" key="3">
    <source>
        <dbReference type="ARBA" id="ARBA00011245"/>
    </source>
</evidence>